<keyword evidence="8" id="KW-1185">Reference proteome</keyword>
<dbReference type="InterPro" id="IPR004111">
    <property type="entry name" value="Repressor_TetR_C"/>
</dbReference>
<dbReference type="AlphaFoldDB" id="A0A4V2Y2E6"/>
<dbReference type="EMBL" id="SMKI01000252">
    <property type="protein sequence ID" value="TDC72325.1"/>
    <property type="molecule type" value="Genomic_DNA"/>
</dbReference>
<protein>
    <submittedName>
        <fullName evidence="7">TetR/AcrR family transcriptional regulator</fullName>
    </submittedName>
</protein>
<proteinExistence type="predicted"/>
<feature type="region of interest" description="Disordered" evidence="5">
    <location>
        <begin position="70"/>
        <end position="96"/>
    </location>
</feature>
<evidence type="ECO:0000313" key="8">
    <source>
        <dbReference type="Proteomes" id="UP000295345"/>
    </source>
</evidence>
<evidence type="ECO:0000256" key="3">
    <source>
        <dbReference type="ARBA" id="ARBA00023163"/>
    </source>
</evidence>
<dbReference type="InterPro" id="IPR009057">
    <property type="entry name" value="Homeodomain-like_sf"/>
</dbReference>
<evidence type="ECO:0000256" key="2">
    <source>
        <dbReference type="ARBA" id="ARBA00023125"/>
    </source>
</evidence>
<dbReference type="InterPro" id="IPR050109">
    <property type="entry name" value="HTH-type_TetR-like_transc_reg"/>
</dbReference>
<dbReference type="InterPro" id="IPR036271">
    <property type="entry name" value="Tet_transcr_reg_TetR-rel_C_sf"/>
</dbReference>
<dbReference type="Gene3D" id="1.10.10.60">
    <property type="entry name" value="Homeodomain-like"/>
    <property type="match status" value="1"/>
</dbReference>
<evidence type="ECO:0000256" key="5">
    <source>
        <dbReference type="SAM" id="MobiDB-lite"/>
    </source>
</evidence>
<dbReference type="SUPFAM" id="SSF46689">
    <property type="entry name" value="Homeodomain-like"/>
    <property type="match status" value="1"/>
</dbReference>
<gene>
    <name evidence="7" type="ORF">E1283_22020</name>
</gene>
<comment type="caution">
    <text evidence="7">The sequence shown here is derived from an EMBL/GenBank/DDBJ whole genome shotgun (WGS) entry which is preliminary data.</text>
</comment>
<keyword evidence="2 4" id="KW-0238">DNA-binding</keyword>
<reference evidence="7 8" key="1">
    <citation type="submission" date="2019-03" db="EMBL/GenBank/DDBJ databases">
        <title>Draft genome sequences of novel Actinobacteria.</title>
        <authorList>
            <person name="Sahin N."/>
            <person name="Ay H."/>
            <person name="Saygin H."/>
        </authorList>
    </citation>
    <scope>NUCLEOTIDE SEQUENCE [LARGE SCALE GENOMIC DNA]</scope>
    <source>
        <strain evidence="7 8">DSM 41900</strain>
    </source>
</reference>
<name>A0A4V2Y2E6_9ACTN</name>
<keyword evidence="3" id="KW-0804">Transcription</keyword>
<dbReference type="Proteomes" id="UP000295345">
    <property type="component" value="Unassembled WGS sequence"/>
</dbReference>
<evidence type="ECO:0000259" key="6">
    <source>
        <dbReference type="PROSITE" id="PS50977"/>
    </source>
</evidence>
<evidence type="ECO:0000256" key="4">
    <source>
        <dbReference type="PROSITE-ProRule" id="PRU00335"/>
    </source>
</evidence>
<accession>A0A4V2Y2E6</accession>
<dbReference type="GO" id="GO:0000976">
    <property type="term" value="F:transcription cis-regulatory region binding"/>
    <property type="evidence" value="ECO:0007669"/>
    <property type="project" value="TreeGrafter"/>
</dbReference>
<keyword evidence="1" id="KW-0805">Transcription regulation</keyword>
<dbReference type="GO" id="GO:0045892">
    <property type="term" value="P:negative regulation of DNA-templated transcription"/>
    <property type="evidence" value="ECO:0007669"/>
    <property type="project" value="InterPro"/>
</dbReference>
<dbReference type="PROSITE" id="PS50977">
    <property type="entry name" value="HTH_TETR_2"/>
    <property type="match status" value="1"/>
</dbReference>
<feature type="domain" description="HTH tetR-type" evidence="6">
    <location>
        <begin position="96"/>
        <end position="156"/>
    </location>
</feature>
<dbReference type="PANTHER" id="PTHR30055">
    <property type="entry name" value="HTH-TYPE TRANSCRIPTIONAL REGULATOR RUTR"/>
    <property type="match status" value="1"/>
</dbReference>
<evidence type="ECO:0000256" key="1">
    <source>
        <dbReference type="ARBA" id="ARBA00023015"/>
    </source>
</evidence>
<dbReference type="Pfam" id="PF00440">
    <property type="entry name" value="TetR_N"/>
    <property type="match status" value="1"/>
</dbReference>
<feature type="compositionally biased region" description="Basic and acidic residues" evidence="5">
    <location>
        <begin position="72"/>
        <end position="90"/>
    </location>
</feature>
<sequence>MTTHADELALPPFSAHRPGGHRASISSHSLVVTKRGRMPICAQCGTEFGRLPRGRAPRYCSRACQARAYRARRAEPEPPRPEVSEREPEPSRTGGGLTVDAIVRAAVRIADADGLEALSMRRVAEACDVGTMALYHHVDGKDALIELMVEAVYAASGTPERLPGDWRAELARVARAEWALYTAHPWALQVLASVQPPLVPSVLAGVERAMAALDGHGLDPLTVHRIAQSVLGQVQGLGLLRVSEIESSRAEGPSLAQWRASVAPVALRRQDGDGPRFPRLASLERIPEAAADLDGLFEFSLDRLLDGIAPLLDR</sequence>
<dbReference type="OrthoDB" id="2570341at2"/>
<evidence type="ECO:0000313" key="7">
    <source>
        <dbReference type="EMBL" id="TDC72325.1"/>
    </source>
</evidence>
<dbReference type="SUPFAM" id="SSF48498">
    <property type="entry name" value="Tetracyclin repressor-like, C-terminal domain"/>
    <property type="match status" value="1"/>
</dbReference>
<dbReference type="Pfam" id="PF02909">
    <property type="entry name" value="TetR_C_1"/>
    <property type="match status" value="1"/>
</dbReference>
<feature type="DNA-binding region" description="H-T-H motif" evidence="4">
    <location>
        <begin position="119"/>
        <end position="138"/>
    </location>
</feature>
<dbReference type="Gene3D" id="1.10.357.10">
    <property type="entry name" value="Tetracycline Repressor, domain 2"/>
    <property type="match status" value="1"/>
</dbReference>
<dbReference type="PANTHER" id="PTHR30055:SF151">
    <property type="entry name" value="TRANSCRIPTIONAL REGULATORY PROTEIN"/>
    <property type="match status" value="1"/>
</dbReference>
<organism evidence="7 8">
    <name type="scientific">Streptomyces hainanensis</name>
    <dbReference type="NCBI Taxonomy" id="402648"/>
    <lineage>
        <taxon>Bacteria</taxon>
        <taxon>Bacillati</taxon>
        <taxon>Actinomycetota</taxon>
        <taxon>Actinomycetes</taxon>
        <taxon>Kitasatosporales</taxon>
        <taxon>Streptomycetaceae</taxon>
        <taxon>Streptomyces</taxon>
    </lineage>
</organism>
<dbReference type="InterPro" id="IPR001647">
    <property type="entry name" value="HTH_TetR"/>
</dbReference>
<dbReference type="GO" id="GO:0003700">
    <property type="term" value="F:DNA-binding transcription factor activity"/>
    <property type="evidence" value="ECO:0007669"/>
    <property type="project" value="TreeGrafter"/>
</dbReference>
<feature type="region of interest" description="Disordered" evidence="5">
    <location>
        <begin position="1"/>
        <end position="24"/>
    </location>
</feature>